<accession>A0ABD0N1T8</accession>
<dbReference type="EMBL" id="JAMKFB020000024">
    <property type="protein sequence ID" value="KAL0156139.1"/>
    <property type="molecule type" value="Genomic_DNA"/>
</dbReference>
<reference evidence="2 3" key="1">
    <citation type="submission" date="2024-05" db="EMBL/GenBank/DDBJ databases">
        <title>Genome sequencing and assembly of Indian major carp, Cirrhinus mrigala (Hamilton, 1822).</title>
        <authorList>
            <person name="Mohindra V."/>
            <person name="Chowdhury L.M."/>
            <person name="Lal K."/>
            <person name="Jena J.K."/>
        </authorList>
    </citation>
    <scope>NUCLEOTIDE SEQUENCE [LARGE SCALE GENOMIC DNA]</scope>
    <source>
        <strain evidence="2">CM1030</strain>
        <tissue evidence="2">Blood</tissue>
    </source>
</reference>
<protein>
    <submittedName>
        <fullName evidence="2">Uncharacterized protein</fullName>
    </submittedName>
</protein>
<feature type="non-terminal residue" evidence="2">
    <location>
        <position position="143"/>
    </location>
</feature>
<comment type="caution">
    <text evidence="2">The sequence shown here is derived from an EMBL/GenBank/DDBJ whole genome shotgun (WGS) entry which is preliminary data.</text>
</comment>
<organism evidence="2 3">
    <name type="scientific">Cirrhinus mrigala</name>
    <name type="common">Mrigala</name>
    <dbReference type="NCBI Taxonomy" id="683832"/>
    <lineage>
        <taxon>Eukaryota</taxon>
        <taxon>Metazoa</taxon>
        <taxon>Chordata</taxon>
        <taxon>Craniata</taxon>
        <taxon>Vertebrata</taxon>
        <taxon>Euteleostomi</taxon>
        <taxon>Actinopterygii</taxon>
        <taxon>Neopterygii</taxon>
        <taxon>Teleostei</taxon>
        <taxon>Ostariophysi</taxon>
        <taxon>Cypriniformes</taxon>
        <taxon>Cyprinidae</taxon>
        <taxon>Labeoninae</taxon>
        <taxon>Labeonini</taxon>
        <taxon>Cirrhinus</taxon>
    </lineage>
</organism>
<sequence length="143" mass="16373">MLGNTKRFFGSAEDKEGEDEEDEEERLKRLKQNGMIDMGDKEHQNRAGRKTDGSKPAAVVIGWQRGERQPRPVNSAQRGIPHLPSQPTLYHQTTNQPLYHPVLTNQQARRRLMERSMTTVTPMEDSHLAVIMFRVGIPDIKQT</sequence>
<keyword evidence="3" id="KW-1185">Reference proteome</keyword>
<feature type="region of interest" description="Disordered" evidence="1">
    <location>
        <begin position="1"/>
        <end position="90"/>
    </location>
</feature>
<name>A0ABD0N1T8_CIRMR</name>
<feature type="compositionally biased region" description="Acidic residues" evidence="1">
    <location>
        <begin position="15"/>
        <end position="24"/>
    </location>
</feature>
<evidence type="ECO:0000313" key="2">
    <source>
        <dbReference type="EMBL" id="KAL0156139.1"/>
    </source>
</evidence>
<dbReference type="AlphaFoldDB" id="A0ABD0N1T8"/>
<proteinExistence type="predicted"/>
<feature type="compositionally biased region" description="Basic and acidic residues" evidence="1">
    <location>
        <begin position="38"/>
        <end position="53"/>
    </location>
</feature>
<gene>
    <name evidence="2" type="ORF">M9458_047385</name>
</gene>
<dbReference type="Proteomes" id="UP001529510">
    <property type="component" value="Unassembled WGS sequence"/>
</dbReference>
<evidence type="ECO:0000313" key="3">
    <source>
        <dbReference type="Proteomes" id="UP001529510"/>
    </source>
</evidence>
<evidence type="ECO:0000256" key="1">
    <source>
        <dbReference type="SAM" id="MobiDB-lite"/>
    </source>
</evidence>